<feature type="transmembrane region" description="Helical" evidence="10">
    <location>
        <begin position="128"/>
        <end position="149"/>
    </location>
</feature>
<feature type="transmembrane region" description="Helical" evidence="10">
    <location>
        <begin position="170"/>
        <end position="190"/>
    </location>
</feature>
<evidence type="ECO:0000256" key="7">
    <source>
        <dbReference type="ARBA" id="ARBA00023170"/>
    </source>
</evidence>
<reference evidence="13" key="1">
    <citation type="submission" date="2022-11" db="UniProtKB">
        <authorList>
            <consortium name="WormBaseParasite"/>
        </authorList>
    </citation>
    <scope>IDENTIFICATION</scope>
</reference>
<dbReference type="PROSITE" id="PS50262">
    <property type="entry name" value="G_PROTEIN_RECEP_F1_2"/>
    <property type="match status" value="1"/>
</dbReference>
<dbReference type="InterPro" id="IPR000276">
    <property type="entry name" value="GPCR_Rhodpsn"/>
</dbReference>
<organism evidence="12 13">
    <name type="scientific">Plectus sambesii</name>
    <dbReference type="NCBI Taxonomy" id="2011161"/>
    <lineage>
        <taxon>Eukaryota</taxon>
        <taxon>Metazoa</taxon>
        <taxon>Ecdysozoa</taxon>
        <taxon>Nematoda</taxon>
        <taxon>Chromadorea</taxon>
        <taxon>Plectida</taxon>
        <taxon>Plectina</taxon>
        <taxon>Plectoidea</taxon>
        <taxon>Plectidae</taxon>
        <taxon>Plectus</taxon>
    </lineage>
</organism>
<dbReference type="InterPro" id="IPR017452">
    <property type="entry name" value="GPCR_Rhodpsn_7TM"/>
</dbReference>
<dbReference type="PANTHER" id="PTHR46925">
    <property type="entry name" value="G-PROTEIN COUPLED RECEPTOR TKR-1-RELATED"/>
    <property type="match status" value="1"/>
</dbReference>
<feature type="transmembrane region" description="Helical" evidence="10">
    <location>
        <begin position="313"/>
        <end position="332"/>
    </location>
</feature>
<evidence type="ECO:0000256" key="10">
    <source>
        <dbReference type="SAM" id="Phobius"/>
    </source>
</evidence>
<dbReference type="GO" id="GO:0005886">
    <property type="term" value="C:plasma membrane"/>
    <property type="evidence" value="ECO:0007669"/>
    <property type="project" value="UniProtKB-SubCell"/>
</dbReference>
<dbReference type="GO" id="GO:0004995">
    <property type="term" value="F:tachykinin receptor activity"/>
    <property type="evidence" value="ECO:0007669"/>
    <property type="project" value="InterPro"/>
</dbReference>
<keyword evidence="5 9" id="KW-0297">G-protein coupled receptor</keyword>
<dbReference type="PANTHER" id="PTHR46925:SF2">
    <property type="entry name" value="G-PROTEIN COUPLED RECEPTOR TKR-1-RELATED"/>
    <property type="match status" value="1"/>
</dbReference>
<dbReference type="SUPFAM" id="SSF81321">
    <property type="entry name" value="Family A G protein-coupled receptor-like"/>
    <property type="match status" value="1"/>
</dbReference>
<dbReference type="PROSITE" id="PS00237">
    <property type="entry name" value="G_PROTEIN_RECEP_F1_1"/>
    <property type="match status" value="1"/>
</dbReference>
<keyword evidence="3 9" id="KW-0812">Transmembrane</keyword>
<feature type="transmembrane region" description="Helical" evidence="10">
    <location>
        <begin position="275"/>
        <end position="293"/>
    </location>
</feature>
<dbReference type="Gene3D" id="1.20.1070.10">
    <property type="entry name" value="Rhodopsin 7-helix transmembrane proteins"/>
    <property type="match status" value="1"/>
</dbReference>
<feature type="transmembrane region" description="Helical" evidence="10">
    <location>
        <begin position="224"/>
        <end position="247"/>
    </location>
</feature>
<evidence type="ECO:0000256" key="2">
    <source>
        <dbReference type="ARBA" id="ARBA00022475"/>
    </source>
</evidence>
<name>A0A914WH49_9BILA</name>
<feature type="transmembrane region" description="Helical" evidence="10">
    <location>
        <begin position="51"/>
        <end position="77"/>
    </location>
</feature>
<dbReference type="AlphaFoldDB" id="A0A914WH49"/>
<accession>A0A914WH49</accession>
<evidence type="ECO:0000256" key="6">
    <source>
        <dbReference type="ARBA" id="ARBA00023136"/>
    </source>
</evidence>
<proteinExistence type="inferred from homology"/>
<evidence type="ECO:0000256" key="4">
    <source>
        <dbReference type="ARBA" id="ARBA00022989"/>
    </source>
</evidence>
<evidence type="ECO:0000256" key="3">
    <source>
        <dbReference type="ARBA" id="ARBA00022692"/>
    </source>
</evidence>
<comment type="subcellular location">
    <subcellularLocation>
        <location evidence="1">Cell membrane</location>
        <topology evidence="1">Multi-pass membrane protein</topology>
    </subcellularLocation>
</comment>
<dbReference type="Pfam" id="PF00001">
    <property type="entry name" value="7tm_1"/>
    <property type="match status" value="1"/>
</dbReference>
<feature type="transmembrane region" description="Helical" evidence="10">
    <location>
        <begin position="89"/>
        <end position="108"/>
    </location>
</feature>
<keyword evidence="4 10" id="KW-1133">Transmembrane helix</keyword>
<evidence type="ECO:0000256" key="5">
    <source>
        <dbReference type="ARBA" id="ARBA00023040"/>
    </source>
</evidence>
<keyword evidence="12" id="KW-1185">Reference proteome</keyword>
<feature type="domain" description="G-protein coupled receptors family 1 profile" evidence="11">
    <location>
        <begin position="71"/>
        <end position="329"/>
    </location>
</feature>
<sequence>MLTNVSMDMLSAKYNSSVLAAVAEFLCSHNSNRSRPTVDLYCLEFPINYPVVVQIFVGVAFMALIVFALIGNGLVMWIIARHKIMHQSFYYFLFNLALADFLIALLNVGTSWTYNFYYDWWFGDFCPFNHYFGVVPTCVCVFTMMVVSWDRCAAVSNPLGKRHMSKTATILVLFGVWLLAAVIGLPSFLYSRVEKRYFYSAQEQRLFTQNLCVNLFPLEKEYNVLLLIINYVIPLFVLLATFLKIVLSLRQDSKDRLLNSNSNGHLTKRRRAVKMLALVMAIFIICWLPYQLYHTVLERYISNMSTAAYTYMAVYWLAMSTAMYNPVIYFFMNKRYGSEVS</sequence>
<keyword evidence="7 9" id="KW-0675">Receptor</keyword>
<keyword evidence="8 9" id="KW-0807">Transducer</keyword>
<dbReference type="WBParaSite" id="PSAMB.scaffold4215size15291.g23812.t1">
    <property type="protein sequence ID" value="PSAMB.scaffold4215size15291.g23812.t1"/>
    <property type="gene ID" value="PSAMB.scaffold4215size15291.g23812"/>
</dbReference>
<evidence type="ECO:0000256" key="9">
    <source>
        <dbReference type="RuleBase" id="RU000688"/>
    </source>
</evidence>
<evidence type="ECO:0000256" key="1">
    <source>
        <dbReference type="ARBA" id="ARBA00004651"/>
    </source>
</evidence>
<dbReference type="InterPro" id="IPR001681">
    <property type="entry name" value="Neurokn_rcpt"/>
</dbReference>
<keyword evidence="6 10" id="KW-0472">Membrane</keyword>
<evidence type="ECO:0000313" key="13">
    <source>
        <dbReference type="WBParaSite" id="PSAMB.scaffold4215size15291.g23812.t1"/>
    </source>
</evidence>
<dbReference type="PRINTS" id="PR00237">
    <property type="entry name" value="GPCRRHODOPSN"/>
</dbReference>
<evidence type="ECO:0000259" key="11">
    <source>
        <dbReference type="PROSITE" id="PS50262"/>
    </source>
</evidence>
<protein>
    <submittedName>
        <fullName evidence="13">G-protein coupled receptors family 1 profile domain-containing protein</fullName>
    </submittedName>
</protein>
<keyword evidence="2" id="KW-1003">Cell membrane</keyword>
<comment type="similarity">
    <text evidence="9">Belongs to the G-protein coupled receptor 1 family.</text>
</comment>
<dbReference type="Proteomes" id="UP000887566">
    <property type="component" value="Unplaced"/>
</dbReference>
<evidence type="ECO:0000313" key="12">
    <source>
        <dbReference type="Proteomes" id="UP000887566"/>
    </source>
</evidence>
<evidence type="ECO:0000256" key="8">
    <source>
        <dbReference type="ARBA" id="ARBA00023224"/>
    </source>
</evidence>
<dbReference type="SMART" id="SM01381">
    <property type="entry name" value="7TM_GPCR_Srsx"/>
    <property type="match status" value="1"/>
</dbReference>